<protein>
    <recommendedName>
        <fullName evidence="8">4-hydroxybenzoate polyprenyltransferase</fullName>
    </recommendedName>
</protein>
<comment type="subcellular location">
    <subcellularLocation>
        <location evidence="1">Membrane</location>
        <topology evidence="1">Multi-pass membrane protein</topology>
    </subcellularLocation>
</comment>
<comment type="caution">
    <text evidence="6">The sequence shown here is derived from an EMBL/GenBank/DDBJ whole genome shotgun (WGS) entry which is preliminary data.</text>
</comment>
<accession>A0A918HZV1</accession>
<dbReference type="Proteomes" id="UP000636661">
    <property type="component" value="Unassembled WGS sequence"/>
</dbReference>
<evidence type="ECO:0000313" key="6">
    <source>
        <dbReference type="EMBL" id="GGU47662.1"/>
    </source>
</evidence>
<evidence type="ECO:0000256" key="4">
    <source>
        <dbReference type="ARBA" id="ARBA00023136"/>
    </source>
</evidence>
<keyword evidence="4 5" id="KW-0472">Membrane</keyword>
<dbReference type="InterPro" id="IPR044878">
    <property type="entry name" value="UbiA_sf"/>
</dbReference>
<dbReference type="CDD" id="cd13956">
    <property type="entry name" value="PT_UbiA"/>
    <property type="match status" value="1"/>
</dbReference>
<dbReference type="Gene3D" id="1.10.357.140">
    <property type="entry name" value="UbiA prenyltransferase"/>
    <property type="match status" value="1"/>
</dbReference>
<sequence>MDATEQPVPVRGGAAAGLLTACHPGPAAAVTVLVTVLAAAAGHDARGCLLVGAAVLAGQLSVGWCNDAVDAARDRTAGRHGKPVVAGAVGAATVGGAAVVALALAVPLSLACGPLAGGVHLAGVAGAWAYDLGLKATVLSWLPYALGFAALPAFVTLSLPGSPWPAWWVTTAGALVGVGAHLGNVLPDIGHDLAAGVRGWPQRLGPARVRLLLPVPLVAASLLLALAGPRPGGTGPVGPAVVALAVATTVGTAVGGALIGRRRPRVPFAAAIVVAAVDVALLVWRGTAMF</sequence>
<reference evidence="6" key="2">
    <citation type="submission" date="2020-09" db="EMBL/GenBank/DDBJ databases">
        <authorList>
            <person name="Sun Q."/>
            <person name="Ohkuma M."/>
        </authorList>
    </citation>
    <scope>NUCLEOTIDE SEQUENCE</scope>
    <source>
        <strain evidence="6">JCM 4391</strain>
    </source>
</reference>
<keyword evidence="7" id="KW-1185">Reference proteome</keyword>
<evidence type="ECO:0000256" key="2">
    <source>
        <dbReference type="ARBA" id="ARBA00022692"/>
    </source>
</evidence>
<keyword evidence="3 5" id="KW-1133">Transmembrane helix</keyword>
<feature type="transmembrane region" description="Helical" evidence="5">
    <location>
        <begin position="166"/>
        <end position="186"/>
    </location>
</feature>
<dbReference type="GO" id="GO:0016765">
    <property type="term" value="F:transferase activity, transferring alkyl or aryl (other than methyl) groups"/>
    <property type="evidence" value="ECO:0007669"/>
    <property type="project" value="InterPro"/>
</dbReference>
<evidence type="ECO:0000256" key="1">
    <source>
        <dbReference type="ARBA" id="ARBA00004141"/>
    </source>
</evidence>
<reference evidence="6" key="1">
    <citation type="journal article" date="2014" name="Int. J. Syst. Evol. Microbiol.">
        <title>Complete genome sequence of Corynebacterium casei LMG S-19264T (=DSM 44701T), isolated from a smear-ripened cheese.</title>
        <authorList>
            <consortium name="US DOE Joint Genome Institute (JGI-PGF)"/>
            <person name="Walter F."/>
            <person name="Albersmeier A."/>
            <person name="Kalinowski J."/>
            <person name="Ruckert C."/>
        </authorList>
    </citation>
    <scope>NUCLEOTIDE SEQUENCE</scope>
    <source>
        <strain evidence="6">JCM 4391</strain>
    </source>
</reference>
<dbReference type="AlphaFoldDB" id="A0A918HZV1"/>
<feature type="transmembrane region" description="Helical" evidence="5">
    <location>
        <begin position="266"/>
        <end position="284"/>
    </location>
</feature>
<feature type="transmembrane region" description="Helical" evidence="5">
    <location>
        <begin position="207"/>
        <end position="228"/>
    </location>
</feature>
<feature type="transmembrane region" description="Helical" evidence="5">
    <location>
        <begin position="83"/>
        <end position="102"/>
    </location>
</feature>
<dbReference type="Pfam" id="PF01040">
    <property type="entry name" value="UbiA"/>
    <property type="match status" value="1"/>
</dbReference>
<name>A0A918HZV1_9ACTN</name>
<feature type="transmembrane region" description="Helical" evidence="5">
    <location>
        <begin position="240"/>
        <end position="259"/>
    </location>
</feature>
<evidence type="ECO:0000256" key="3">
    <source>
        <dbReference type="ARBA" id="ARBA00022989"/>
    </source>
</evidence>
<evidence type="ECO:0008006" key="8">
    <source>
        <dbReference type="Google" id="ProtNLM"/>
    </source>
</evidence>
<evidence type="ECO:0000313" key="7">
    <source>
        <dbReference type="Proteomes" id="UP000636661"/>
    </source>
</evidence>
<dbReference type="EMBL" id="BMTP01000010">
    <property type="protein sequence ID" value="GGU47662.1"/>
    <property type="molecule type" value="Genomic_DNA"/>
</dbReference>
<organism evidence="6 7">
    <name type="scientific">Streptomyces lavendofoliae</name>
    <dbReference type="NCBI Taxonomy" id="67314"/>
    <lineage>
        <taxon>Bacteria</taxon>
        <taxon>Bacillati</taxon>
        <taxon>Actinomycetota</taxon>
        <taxon>Actinomycetes</taxon>
        <taxon>Kitasatosporales</taxon>
        <taxon>Streptomycetaceae</taxon>
        <taxon>Streptomyces</taxon>
    </lineage>
</organism>
<dbReference type="RefSeq" id="WP_189552256.1">
    <property type="nucleotide sequence ID" value="NZ_BMTP01000010.1"/>
</dbReference>
<proteinExistence type="predicted"/>
<feature type="transmembrane region" description="Helical" evidence="5">
    <location>
        <begin position="141"/>
        <end position="160"/>
    </location>
</feature>
<gene>
    <name evidence="6" type="ORF">GCM10010274_40160</name>
</gene>
<dbReference type="GO" id="GO:0016020">
    <property type="term" value="C:membrane"/>
    <property type="evidence" value="ECO:0007669"/>
    <property type="project" value="UniProtKB-SubCell"/>
</dbReference>
<evidence type="ECO:0000256" key="5">
    <source>
        <dbReference type="SAM" id="Phobius"/>
    </source>
</evidence>
<feature type="transmembrane region" description="Helical" evidence="5">
    <location>
        <begin position="108"/>
        <end position="129"/>
    </location>
</feature>
<dbReference type="InterPro" id="IPR000537">
    <property type="entry name" value="UbiA_prenyltransferase"/>
</dbReference>
<keyword evidence="2 5" id="KW-0812">Transmembrane</keyword>